<comment type="similarity">
    <text evidence="1 5">Belongs to the glutathione peroxidase family.</text>
</comment>
<dbReference type="PANTHER" id="PTHR11592">
    <property type="entry name" value="GLUTATHIONE PEROXIDASE"/>
    <property type="match status" value="1"/>
</dbReference>
<keyword evidence="2 5" id="KW-0575">Peroxidase</keyword>
<accession>A0A6S6SX33</accession>
<dbReference type="Pfam" id="PF00255">
    <property type="entry name" value="GSHPx"/>
    <property type="match status" value="1"/>
</dbReference>
<gene>
    <name evidence="6" type="ORF">HELGO_WM6456</name>
</gene>
<reference evidence="6" key="1">
    <citation type="submission" date="2020-01" db="EMBL/GenBank/DDBJ databases">
        <authorList>
            <person name="Meier V. D."/>
            <person name="Meier V D."/>
        </authorList>
    </citation>
    <scope>NUCLEOTIDE SEQUENCE</scope>
    <source>
        <strain evidence="6">HLG_WM_MAG_12</strain>
    </source>
</reference>
<dbReference type="PRINTS" id="PR01011">
    <property type="entry name" value="GLUTPROXDASE"/>
</dbReference>
<dbReference type="GO" id="GO:0034599">
    <property type="term" value="P:cellular response to oxidative stress"/>
    <property type="evidence" value="ECO:0007669"/>
    <property type="project" value="TreeGrafter"/>
</dbReference>
<dbReference type="Gene3D" id="3.40.30.10">
    <property type="entry name" value="Glutaredoxin"/>
    <property type="match status" value="1"/>
</dbReference>
<dbReference type="InterPro" id="IPR000889">
    <property type="entry name" value="Glutathione_peroxidase"/>
</dbReference>
<protein>
    <recommendedName>
        <fullName evidence="5">Glutathione peroxidase</fullName>
    </recommendedName>
</protein>
<evidence type="ECO:0000256" key="3">
    <source>
        <dbReference type="ARBA" id="ARBA00023002"/>
    </source>
</evidence>
<keyword evidence="3 5" id="KW-0560">Oxidoreductase</keyword>
<dbReference type="FunFam" id="3.40.30.10:FF:000010">
    <property type="entry name" value="Glutathione peroxidase"/>
    <property type="match status" value="1"/>
</dbReference>
<dbReference type="GO" id="GO:0004601">
    <property type="term" value="F:peroxidase activity"/>
    <property type="evidence" value="ECO:0007669"/>
    <property type="project" value="UniProtKB-KW"/>
</dbReference>
<evidence type="ECO:0000256" key="1">
    <source>
        <dbReference type="ARBA" id="ARBA00006926"/>
    </source>
</evidence>
<evidence type="ECO:0000256" key="4">
    <source>
        <dbReference type="PIRSR" id="PIRSR000303-1"/>
    </source>
</evidence>
<evidence type="ECO:0000256" key="2">
    <source>
        <dbReference type="ARBA" id="ARBA00022559"/>
    </source>
</evidence>
<evidence type="ECO:0000256" key="5">
    <source>
        <dbReference type="RuleBase" id="RU000499"/>
    </source>
</evidence>
<dbReference type="PROSITE" id="PS51355">
    <property type="entry name" value="GLUTATHIONE_PEROXID_3"/>
    <property type="match status" value="1"/>
</dbReference>
<proteinExistence type="inferred from homology"/>
<dbReference type="PANTHER" id="PTHR11592:SF78">
    <property type="entry name" value="GLUTATHIONE PEROXIDASE"/>
    <property type="match status" value="1"/>
</dbReference>
<feature type="active site" evidence="4">
    <location>
        <position position="50"/>
    </location>
</feature>
<dbReference type="AlphaFoldDB" id="A0A6S6SX33"/>
<organism evidence="6">
    <name type="scientific">uncultured Campylobacterales bacterium</name>
    <dbReference type="NCBI Taxonomy" id="352960"/>
    <lineage>
        <taxon>Bacteria</taxon>
        <taxon>Pseudomonadati</taxon>
        <taxon>Campylobacterota</taxon>
        <taxon>Epsilonproteobacteria</taxon>
        <taxon>Campylobacterales</taxon>
        <taxon>environmental samples</taxon>
    </lineage>
</organism>
<dbReference type="PIRSF" id="PIRSF000303">
    <property type="entry name" value="Glutathion_perox"/>
    <property type="match status" value="1"/>
</dbReference>
<evidence type="ECO:0000313" key="6">
    <source>
        <dbReference type="EMBL" id="CAA6811641.1"/>
    </source>
</evidence>
<sequence length="180" mass="20832">MKYIISLIVTINIAFANIYDFNVTTIDGNNTSMQKYKNRVILIVNTASKCGFVNQFKGLEKLYQKYKDQGLSVLGFPSNGFKNQEPKTNKGIKNFCEANYNVSFDLFSKIEVNGKNIHPMYTYLKDEARGFLGSKRVKWNFTKFLVRSNGQIYDRYSPYTKPKSLEEDIEMLLNEINTTH</sequence>
<name>A0A6S6SX33_9BACT</name>
<dbReference type="InterPro" id="IPR036249">
    <property type="entry name" value="Thioredoxin-like_sf"/>
</dbReference>
<dbReference type="EMBL" id="CACVAW010000044">
    <property type="protein sequence ID" value="CAA6811641.1"/>
    <property type="molecule type" value="Genomic_DNA"/>
</dbReference>
<dbReference type="CDD" id="cd00340">
    <property type="entry name" value="GSH_Peroxidase"/>
    <property type="match status" value="1"/>
</dbReference>
<dbReference type="SUPFAM" id="SSF52833">
    <property type="entry name" value="Thioredoxin-like"/>
    <property type="match status" value="1"/>
</dbReference>